<dbReference type="InterPro" id="IPR021874">
    <property type="entry name" value="Phage_Mu_Gp27"/>
</dbReference>
<reference evidence="1 2" key="1">
    <citation type="submission" date="2020-10" db="EMBL/GenBank/DDBJ databases">
        <title>Genomic Encyclopedia of Type Strains, Phase IV (KMG-IV): sequencing the most valuable type-strain genomes for metagenomic binning, comparative biology and taxonomic classification.</title>
        <authorList>
            <person name="Goeker M."/>
        </authorList>
    </citation>
    <scope>NUCLEOTIDE SEQUENCE [LARGE SCALE GENOMIC DNA]</scope>
    <source>
        <strain evidence="1 2">DSM 4194</strain>
    </source>
</reference>
<protein>
    <recommendedName>
        <fullName evidence="3">DUF3486 family protein</fullName>
    </recommendedName>
</protein>
<sequence length="192" mass="21548">MPRVSTVKRLPPEIREEIHRLLESGQTLDSIVEHLRSMGVSEVSRSALGRYKQNFERIVERVRRSREIADALVRRFGNADESKSMRANIEMMHGIVSEMLMQIGDVEDGQDGGKAVLLEPKAAHDLAKALDHLARARKFDQEAIIKIRAEVAKEAEEKLDKAVTKAAGQAQRESLSPAQILERVKAIYRGEA</sequence>
<dbReference type="EMBL" id="JADBGG010000016">
    <property type="protein sequence ID" value="MBE1425632.1"/>
    <property type="molecule type" value="Genomic_DNA"/>
</dbReference>
<organism evidence="1 2">
    <name type="scientific">Desulfomicrobium macestii</name>
    <dbReference type="NCBI Taxonomy" id="90731"/>
    <lineage>
        <taxon>Bacteria</taxon>
        <taxon>Pseudomonadati</taxon>
        <taxon>Thermodesulfobacteriota</taxon>
        <taxon>Desulfovibrionia</taxon>
        <taxon>Desulfovibrionales</taxon>
        <taxon>Desulfomicrobiaceae</taxon>
        <taxon>Desulfomicrobium</taxon>
    </lineage>
</organism>
<comment type="caution">
    <text evidence="1">The sequence shown here is derived from an EMBL/GenBank/DDBJ whole genome shotgun (WGS) entry which is preliminary data.</text>
</comment>
<proteinExistence type="predicted"/>
<evidence type="ECO:0000313" key="2">
    <source>
        <dbReference type="Proteomes" id="UP000639010"/>
    </source>
</evidence>
<dbReference type="RefSeq" id="WP_192623805.1">
    <property type="nucleotide sequence ID" value="NZ_JADBGG010000016.1"/>
</dbReference>
<keyword evidence="2" id="KW-1185">Reference proteome</keyword>
<dbReference type="Proteomes" id="UP000639010">
    <property type="component" value="Unassembled WGS sequence"/>
</dbReference>
<dbReference type="Pfam" id="PF11985">
    <property type="entry name" value="Phage_Mu_Gp27"/>
    <property type="match status" value="1"/>
</dbReference>
<evidence type="ECO:0000313" key="1">
    <source>
        <dbReference type="EMBL" id="MBE1425632.1"/>
    </source>
</evidence>
<accession>A0ABR9H4I9</accession>
<evidence type="ECO:0008006" key="3">
    <source>
        <dbReference type="Google" id="ProtNLM"/>
    </source>
</evidence>
<name>A0ABR9H4I9_9BACT</name>
<gene>
    <name evidence="1" type="ORF">H4684_002289</name>
</gene>